<dbReference type="EMBL" id="CM004387">
    <property type="protein sequence ID" value="OAY61488.1"/>
    <property type="molecule type" value="Genomic_DNA"/>
</dbReference>
<dbReference type="Proteomes" id="UP000091857">
    <property type="component" value="Chromosome 1"/>
</dbReference>
<feature type="signal peptide" evidence="7">
    <location>
        <begin position="1"/>
        <end position="24"/>
    </location>
</feature>
<feature type="domain" description="Wall-associated receptor kinase galacturonan-binding" evidence="8">
    <location>
        <begin position="27"/>
        <end position="87"/>
    </location>
</feature>
<dbReference type="InterPro" id="IPR025287">
    <property type="entry name" value="WAK_GUB"/>
</dbReference>
<dbReference type="Gramene" id="Manes.01G192800.3.v8.1">
    <property type="protein sequence ID" value="Manes.01G192800.3.v8.1.CDS"/>
    <property type="gene ID" value="Manes.01G192800.v8.1"/>
</dbReference>
<dbReference type="EC" id="2.7.11.1" evidence="2"/>
<evidence type="ECO:0000256" key="3">
    <source>
        <dbReference type="ARBA" id="ARBA00022729"/>
    </source>
</evidence>
<protein>
    <recommendedName>
        <fullName evidence="2">non-specific serine/threonine protein kinase</fullName>
        <ecNumber evidence="2">2.7.11.1</ecNumber>
    </recommendedName>
</protein>
<dbReference type="Pfam" id="PF13947">
    <property type="entry name" value="GUB_WAK_bind"/>
    <property type="match status" value="1"/>
</dbReference>
<dbReference type="InterPro" id="IPR032872">
    <property type="entry name" value="WAK_assoc_C"/>
</dbReference>
<comment type="catalytic activity">
    <reaction evidence="6">
        <text>L-seryl-[protein] + ATP = O-phospho-L-seryl-[protein] + ADP + H(+)</text>
        <dbReference type="Rhea" id="RHEA:17989"/>
        <dbReference type="Rhea" id="RHEA-COMP:9863"/>
        <dbReference type="Rhea" id="RHEA-COMP:11604"/>
        <dbReference type="ChEBI" id="CHEBI:15378"/>
        <dbReference type="ChEBI" id="CHEBI:29999"/>
        <dbReference type="ChEBI" id="CHEBI:30616"/>
        <dbReference type="ChEBI" id="CHEBI:83421"/>
        <dbReference type="ChEBI" id="CHEBI:456216"/>
        <dbReference type="EC" id="2.7.11.1"/>
    </reaction>
</comment>
<proteinExistence type="predicted"/>
<evidence type="ECO:0000256" key="7">
    <source>
        <dbReference type="SAM" id="SignalP"/>
    </source>
</evidence>
<reference evidence="10 11" key="1">
    <citation type="submission" date="2016-02" db="EMBL/GenBank/DDBJ databases">
        <title>WGS assembly of Manihot esculenta.</title>
        <authorList>
            <person name="Bredeson J.V."/>
            <person name="Prochnik S.E."/>
            <person name="Lyons J.B."/>
            <person name="Schmutz J."/>
            <person name="Grimwood J."/>
            <person name="Vrebalov J."/>
            <person name="Bart R.S."/>
            <person name="Amuge T."/>
            <person name="Ferguson M.E."/>
            <person name="Green R."/>
            <person name="Putnam N."/>
            <person name="Stites J."/>
            <person name="Rounsley S."/>
            <person name="Rokhsar D.S."/>
        </authorList>
    </citation>
    <scope>NUCLEOTIDE SEQUENCE [LARGE SCALE GENOMIC DNA]</scope>
    <source>
        <strain evidence="11">cv. AM560-2</strain>
        <tissue evidence="10">Leaf</tissue>
    </source>
</reference>
<accession>A0A251LT81</accession>
<evidence type="ECO:0000313" key="11">
    <source>
        <dbReference type="Proteomes" id="UP000091857"/>
    </source>
</evidence>
<dbReference type="GO" id="GO:0030247">
    <property type="term" value="F:polysaccharide binding"/>
    <property type="evidence" value="ECO:0007669"/>
    <property type="project" value="InterPro"/>
</dbReference>
<dbReference type="GO" id="GO:0016020">
    <property type="term" value="C:membrane"/>
    <property type="evidence" value="ECO:0007669"/>
    <property type="project" value="UniProtKB-SubCell"/>
</dbReference>
<organism evidence="10 11">
    <name type="scientific">Manihot esculenta</name>
    <name type="common">Cassava</name>
    <name type="synonym">Jatropha manihot</name>
    <dbReference type="NCBI Taxonomy" id="3983"/>
    <lineage>
        <taxon>Eukaryota</taxon>
        <taxon>Viridiplantae</taxon>
        <taxon>Streptophyta</taxon>
        <taxon>Embryophyta</taxon>
        <taxon>Tracheophyta</taxon>
        <taxon>Spermatophyta</taxon>
        <taxon>Magnoliopsida</taxon>
        <taxon>eudicotyledons</taxon>
        <taxon>Gunneridae</taxon>
        <taxon>Pentapetalae</taxon>
        <taxon>rosids</taxon>
        <taxon>fabids</taxon>
        <taxon>Malpighiales</taxon>
        <taxon>Euphorbiaceae</taxon>
        <taxon>Crotonoideae</taxon>
        <taxon>Manihoteae</taxon>
        <taxon>Manihot</taxon>
    </lineage>
</organism>
<keyword evidence="4" id="KW-0325">Glycoprotein</keyword>
<evidence type="ECO:0000256" key="2">
    <source>
        <dbReference type="ARBA" id="ARBA00012513"/>
    </source>
</evidence>
<dbReference type="PANTHER" id="PTHR33355:SF10">
    <property type="entry name" value="EGF-LIKE DOMAIN-CONTAINING PROTEIN"/>
    <property type="match status" value="1"/>
</dbReference>
<keyword evidence="11" id="KW-1185">Reference proteome</keyword>
<keyword evidence="3 7" id="KW-0732">Signal</keyword>
<dbReference type="GO" id="GO:0004674">
    <property type="term" value="F:protein serine/threonine kinase activity"/>
    <property type="evidence" value="ECO:0007669"/>
    <property type="project" value="UniProtKB-EC"/>
</dbReference>
<dbReference type="EMBL" id="CM004387">
    <property type="protein sequence ID" value="OAY61487.1"/>
    <property type="molecule type" value="Genomic_DNA"/>
</dbReference>
<comment type="catalytic activity">
    <reaction evidence="5">
        <text>L-threonyl-[protein] + ATP = O-phospho-L-threonyl-[protein] + ADP + H(+)</text>
        <dbReference type="Rhea" id="RHEA:46608"/>
        <dbReference type="Rhea" id="RHEA-COMP:11060"/>
        <dbReference type="Rhea" id="RHEA-COMP:11605"/>
        <dbReference type="ChEBI" id="CHEBI:15378"/>
        <dbReference type="ChEBI" id="CHEBI:30013"/>
        <dbReference type="ChEBI" id="CHEBI:30616"/>
        <dbReference type="ChEBI" id="CHEBI:61977"/>
        <dbReference type="ChEBI" id="CHEBI:456216"/>
        <dbReference type="EC" id="2.7.11.1"/>
    </reaction>
</comment>
<evidence type="ECO:0000313" key="10">
    <source>
        <dbReference type="EMBL" id="OAY61488.1"/>
    </source>
</evidence>
<evidence type="ECO:0000259" key="9">
    <source>
        <dbReference type="Pfam" id="PF14380"/>
    </source>
</evidence>
<dbReference type="STRING" id="3983.A0A251LT81"/>
<evidence type="ECO:0000256" key="4">
    <source>
        <dbReference type="ARBA" id="ARBA00023180"/>
    </source>
</evidence>
<feature type="domain" description="Wall-associated receptor kinase C-terminal" evidence="9">
    <location>
        <begin position="207"/>
        <end position="259"/>
    </location>
</feature>
<name>A0A251LT81_MANES</name>
<evidence type="ECO:0000256" key="5">
    <source>
        <dbReference type="ARBA" id="ARBA00047899"/>
    </source>
</evidence>
<dbReference type="Pfam" id="PF14380">
    <property type="entry name" value="WAK_assoc"/>
    <property type="match status" value="1"/>
</dbReference>
<sequence>MMFKHSSFTLFSLVFISIPCLISAQACQNSCGKMPIRYPFGTGLGCGDPRFQKHVTCNQDKLTFTTHTGCYPVNNIDYTNQVIYISDPSMSTCACTQPSKGFGLDWDAPFSFHDDTVFTLLDCSTTSSPIYKTNSNSYNNGTVVPQCDRTGAPICSFLYSCQAISMLNLPISTCCVYTPVDLGPSFEMDLQKLQCSSYSGFYSFDGQEANPENWKYGIALKYKFNVYNDYPGSCADCERSNGVCGYGGAYNTFICNCPNGLNTTSDCFFGSSYNHGSSLLQWQTGNWVIYSSALFLVWALLCSV</sequence>
<evidence type="ECO:0000256" key="1">
    <source>
        <dbReference type="ARBA" id="ARBA00004167"/>
    </source>
</evidence>
<dbReference type="PROSITE" id="PS51257">
    <property type="entry name" value="PROKAR_LIPOPROTEIN"/>
    <property type="match status" value="1"/>
</dbReference>
<dbReference type="AlphaFoldDB" id="A0A251LT81"/>
<comment type="subcellular location">
    <subcellularLocation>
        <location evidence="1">Membrane</location>
        <topology evidence="1">Single-pass membrane protein</topology>
    </subcellularLocation>
</comment>
<gene>
    <name evidence="10" type="ORF">MANES_01G192800</name>
</gene>
<feature type="chain" id="PRO_5011914208" description="non-specific serine/threonine protein kinase" evidence="7">
    <location>
        <begin position="25"/>
        <end position="304"/>
    </location>
</feature>
<dbReference type="PANTHER" id="PTHR33355">
    <property type="entry name" value="WALL-ASSOCIATED RECEPTOR KINASE CARBOXY-TERMINAL PROTEIN-RELATED"/>
    <property type="match status" value="1"/>
</dbReference>
<dbReference type="OrthoDB" id="1933476at2759"/>
<evidence type="ECO:0000256" key="6">
    <source>
        <dbReference type="ARBA" id="ARBA00048679"/>
    </source>
</evidence>
<evidence type="ECO:0000259" key="8">
    <source>
        <dbReference type="Pfam" id="PF13947"/>
    </source>
</evidence>